<protein>
    <submittedName>
        <fullName evidence="2">FlgO family outer membrane protein</fullName>
    </submittedName>
</protein>
<dbReference type="PROSITE" id="PS51257">
    <property type="entry name" value="PROKAR_LIPOPROTEIN"/>
    <property type="match status" value="1"/>
</dbReference>
<dbReference type="Pfam" id="PF17680">
    <property type="entry name" value="FlgO"/>
    <property type="match status" value="1"/>
</dbReference>
<keyword evidence="3" id="KW-1185">Reference proteome</keyword>
<proteinExistence type="predicted"/>
<sequence>MKLLTTIALLMLIQGCTMLPDMNQFSLYSADEEVVVSESDEIVNVDALDTQTAMQETEQQQDAIDEFGAIVRPAVYSSVNGAYKSRPLAKHIGDYVRNMAQDLVSNMEYVTERTPVAVTHFSLIDSDLKETNLLGYQIAESFTHEFHKFRMPVVEFKATQFIRVTDTGDFVLSRDFLDLTSTTPIQYVLTGTMTKHQGGYIVNARMLGMESNVIVASSQMFIPFYVVDALIPSESSKTAEIVDGVRLIRGE</sequence>
<reference evidence="2 3" key="1">
    <citation type="submission" date="2023-09" db="EMBL/GenBank/DDBJ databases">
        <authorList>
            <person name="Rey-Velasco X."/>
        </authorList>
    </citation>
    <scope>NUCLEOTIDE SEQUENCE [LARGE SCALE GENOMIC DNA]</scope>
    <source>
        <strain evidence="2 3">W409</strain>
    </source>
</reference>
<evidence type="ECO:0000313" key="3">
    <source>
        <dbReference type="Proteomes" id="UP001249020"/>
    </source>
</evidence>
<gene>
    <name evidence="2" type="ORF">RM544_05100</name>
</gene>
<evidence type="ECO:0000259" key="1">
    <source>
        <dbReference type="Pfam" id="PF17680"/>
    </source>
</evidence>
<dbReference type="EMBL" id="JAVRIE010000001">
    <property type="protein sequence ID" value="MDT0581904.1"/>
    <property type="molecule type" value="Genomic_DNA"/>
</dbReference>
<dbReference type="Proteomes" id="UP001249020">
    <property type="component" value="Unassembled WGS sequence"/>
</dbReference>
<dbReference type="InterPro" id="IPR041215">
    <property type="entry name" value="FlgO_dom"/>
</dbReference>
<accession>A0AAW8QYP5</accession>
<dbReference type="RefSeq" id="WP_311360671.1">
    <property type="nucleotide sequence ID" value="NZ_JAVRIE010000001.1"/>
</dbReference>
<dbReference type="AlphaFoldDB" id="A0AAW8QYP5"/>
<feature type="domain" description="FlgO" evidence="1">
    <location>
        <begin position="98"/>
        <end position="226"/>
    </location>
</feature>
<name>A0AAW8QYP5_9ALTE</name>
<evidence type="ECO:0000313" key="2">
    <source>
        <dbReference type="EMBL" id="MDT0581904.1"/>
    </source>
</evidence>
<comment type="caution">
    <text evidence="2">The sequence shown here is derived from an EMBL/GenBank/DDBJ whole genome shotgun (WGS) entry which is preliminary data.</text>
</comment>
<organism evidence="2 3">
    <name type="scientific">Brumicola blandensis</name>
    <dbReference type="NCBI Taxonomy" id="3075611"/>
    <lineage>
        <taxon>Bacteria</taxon>
        <taxon>Pseudomonadati</taxon>
        <taxon>Pseudomonadota</taxon>
        <taxon>Gammaproteobacteria</taxon>
        <taxon>Alteromonadales</taxon>
        <taxon>Alteromonadaceae</taxon>
        <taxon>Brumicola</taxon>
    </lineage>
</organism>